<sequence length="279" mass="32219">MRWPWSRSLPDEDKIEKEALGSWANGLNKTDWKHYTEPRQVTISVLFTLTTLALVGAYRRFLKRIPSTGHIKPESYRQRSLFGKVTSVGDGDNFRLFHTPGGRLAGWGWLPGRVVPTKREGLREKTVHIRIAGVDAPECAHFGRPAQPYSAEALNWLTSYILNRRVRAHIYRRDQYDRVVATVFVRRWLLRRDVGLEMLKRGLATVYEAKYGSEFGRFESQYREAEKRAKQRKMGMWAEPSALGWLLGKKPSKNESPREYKRRMQDLEKGTAGANPASK</sequence>
<dbReference type="Proteomes" id="UP001186974">
    <property type="component" value="Unassembled WGS sequence"/>
</dbReference>
<comment type="caution">
    <text evidence="1">The sequence shown here is derived from an EMBL/GenBank/DDBJ whole genome shotgun (WGS) entry which is preliminary data.</text>
</comment>
<gene>
    <name evidence="1" type="primary">LCL3</name>
    <name evidence="1" type="ORF">LTS18_007187</name>
</gene>
<accession>A0ACC3DPN5</accession>
<keyword evidence="1" id="KW-0540">Nuclease</keyword>
<evidence type="ECO:0000313" key="1">
    <source>
        <dbReference type="EMBL" id="KAK3078565.1"/>
    </source>
</evidence>
<name>A0ACC3DPN5_9PEZI</name>
<organism evidence="1 2">
    <name type="scientific">Coniosporium uncinatum</name>
    <dbReference type="NCBI Taxonomy" id="93489"/>
    <lineage>
        <taxon>Eukaryota</taxon>
        <taxon>Fungi</taxon>
        <taxon>Dikarya</taxon>
        <taxon>Ascomycota</taxon>
        <taxon>Pezizomycotina</taxon>
        <taxon>Dothideomycetes</taxon>
        <taxon>Dothideomycetes incertae sedis</taxon>
        <taxon>Coniosporium</taxon>
    </lineage>
</organism>
<proteinExistence type="predicted"/>
<evidence type="ECO:0000313" key="2">
    <source>
        <dbReference type="Proteomes" id="UP001186974"/>
    </source>
</evidence>
<dbReference type="EMBL" id="JAWDJW010001789">
    <property type="protein sequence ID" value="KAK3078565.1"/>
    <property type="molecule type" value="Genomic_DNA"/>
</dbReference>
<reference evidence="1" key="1">
    <citation type="submission" date="2024-09" db="EMBL/GenBank/DDBJ databases">
        <title>Black Yeasts Isolated from many extreme environments.</title>
        <authorList>
            <person name="Coleine C."/>
            <person name="Stajich J.E."/>
            <person name="Selbmann L."/>
        </authorList>
    </citation>
    <scope>NUCLEOTIDE SEQUENCE</scope>
    <source>
        <strain evidence="1">CCFEE 5737</strain>
    </source>
</reference>
<keyword evidence="1" id="KW-0378">Hydrolase</keyword>
<keyword evidence="1" id="KW-0255">Endonuclease</keyword>
<keyword evidence="2" id="KW-1185">Reference proteome</keyword>
<protein>
    <submittedName>
        <fullName evidence="1">Endonuclease lcl3</fullName>
    </submittedName>
</protein>